<dbReference type="GO" id="GO:0003677">
    <property type="term" value="F:DNA binding"/>
    <property type="evidence" value="ECO:0007669"/>
    <property type="project" value="UniProtKB-KW"/>
</dbReference>
<dbReference type="EMBL" id="UOEX01000092">
    <property type="protein sequence ID" value="VAW34143.1"/>
    <property type="molecule type" value="Genomic_DNA"/>
</dbReference>
<organism evidence="2">
    <name type="scientific">hydrothermal vent metagenome</name>
    <dbReference type="NCBI Taxonomy" id="652676"/>
    <lineage>
        <taxon>unclassified sequences</taxon>
        <taxon>metagenomes</taxon>
        <taxon>ecological metagenomes</taxon>
    </lineage>
</organism>
<accession>A0A3B0V177</accession>
<proteinExistence type="predicted"/>
<feature type="domain" description="Fido" evidence="1">
    <location>
        <begin position="187"/>
        <end position="324"/>
    </location>
</feature>
<reference evidence="2" key="1">
    <citation type="submission" date="2018-06" db="EMBL/GenBank/DDBJ databases">
        <authorList>
            <person name="Zhirakovskaya E."/>
        </authorList>
    </citation>
    <scope>NUCLEOTIDE SEQUENCE</scope>
</reference>
<dbReference type="PANTHER" id="PTHR35810">
    <property type="entry name" value="CYTOPLASMIC PROTEIN-RELATED"/>
    <property type="match status" value="1"/>
</dbReference>
<dbReference type="SUPFAM" id="SSF140931">
    <property type="entry name" value="Fic-like"/>
    <property type="match status" value="1"/>
</dbReference>
<dbReference type="Pfam" id="PF13310">
    <property type="entry name" value="Virulence_RhuM"/>
    <property type="match status" value="1"/>
</dbReference>
<dbReference type="PANTHER" id="PTHR35810:SF1">
    <property type="entry name" value="CYTOPLASMIC PROTEIN"/>
    <property type="match status" value="1"/>
</dbReference>
<name>A0A3B0V177_9ZZZZ</name>
<evidence type="ECO:0000313" key="2">
    <source>
        <dbReference type="EMBL" id="VAW34143.1"/>
    </source>
</evidence>
<sequence length="327" mass="36311">MKPELGEIVLYQSEDGSSAIDVQLKDETVWLSRKEMAVLFDRDYKTISKHINNVFKEGELRKNSVVSKNATTGNDGKTYQVEYYNLDVIISVGYRVKSQRGTQFRIWATSVLKDHLVRGFSVNQKRLAEKGTEEMQQVLSLLANTLDANQLVNDEGRAVLHIVNHYAKTWNLLLQYDEDALPLPKVVAPNNLIELAEGQAAISTLKKELTAKGEATELFGQERGDGLNGIFGAIQQTFGGQDLYPGMAEKAANLLYFVIKDHPFSDGNKRIGTFLFLLFLKKNGCLDGCNFPDNALVALTLLTAASDPAQKDILVRLIVNLISKASD</sequence>
<dbReference type="Pfam" id="PF02661">
    <property type="entry name" value="Fic"/>
    <property type="match status" value="1"/>
</dbReference>
<dbReference type="InterPro" id="IPR011204">
    <property type="entry name" value="Virulence_RhuM-like"/>
</dbReference>
<evidence type="ECO:0000259" key="1">
    <source>
        <dbReference type="PROSITE" id="PS51459"/>
    </source>
</evidence>
<dbReference type="PROSITE" id="PS51459">
    <property type="entry name" value="FIDO"/>
    <property type="match status" value="1"/>
</dbReference>
<dbReference type="AlphaFoldDB" id="A0A3B0V177"/>
<dbReference type="InterPro" id="IPR053737">
    <property type="entry name" value="Type_II_TA_Toxin"/>
</dbReference>
<keyword evidence="2" id="KW-0238">DNA-binding</keyword>
<dbReference type="Gene3D" id="1.20.120.1870">
    <property type="entry name" value="Fic/DOC protein, Fido domain"/>
    <property type="match status" value="1"/>
</dbReference>
<dbReference type="InterPro" id="IPR036597">
    <property type="entry name" value="Fido-like_dom_sf"/>
</dbReference>
<gene>
    <name evidence="2" type="ORF">MNBD_DELTA03-1669</name>
</gene>
<protein>
    <submittedName>
        <fullName evidence="2">DNA-binding protein in cluster with Type I restriction-modification system</fullName>
    </submittedName>
</protein>
<dbReference type="InterPro" id="IPR003812">
    <property type="entry name" value="Fido"/>
</dbReference>